<sequence length="179" mass="18818">MTRVLYSATMSLDGYIAGPGGDMSWLAEHVGGPNPVADDLVGKIGALLIGARTYYGDDPNRDTDKEGAFGGQWTGPQFVLTHRPPTKPVPDTTFVDDLTSGVAAAKAAAGDRYVNVLGADVAAQCLAAGLLDEILVFIAPVLLGDGVRLFHHPGGAHVRMDEVTTAQGPVPTIWLKVRR</sequence>
<keyword evidence="3" id="KW-1185">Reference proteome</keyword>
<dbReference type="EMBL" id="JBCGDC010000026">
    <property type="protein sequence ID" value="MFB6393746.1"/>
    <property type="molecule type" value="Genomic_DNA"/>
</dbReference>
<dbReference type="Gene3D" id="3.40.430.10">
    <property type="entry name" value="Dihydrofolate Reductase, subunit A"/>
    <property type="match status" value="1"/>
</dbReference>
<dbReference type="SUPFAM" id="SSF53597">
    <property type="entry name" value="Dihydrofolate reductase-like"/>
    <property type="match status" value="1"/>
</dbReference>
<reference evidence="2 3" key="1">
    <citation type="submission" date="2024-04" db="EMBL/GenBank/DDBJ databases">
        <title>Polymorphospora sp. isolated from Baiyangdian Lake in Xiong'an New Area.</title>
        <authorList>
            <person name="Zhang X."/>
            <person name="Liu J."/>
        </authorList>
    </citation>
    <scope>NUCLEOTIDE SEQUENCE [LARGE SCALE GENOMIC DNA]</scope>
    <source>
        <strain evidence="2 3">2-325</strain>
    </source>
</reference>
<dbReference type="Proteomes" id="UP001582793">
    <property type="component" value="Unassembled WGS sequence"/>
</dbReference>
<dbReference type="InterPro" id="IPR024072">
    <property type="entry name" value="DHFR-like_dom_sf"/>
</dbReference>
<evidence type="ECO:0000313" key="3">
    <source>
        <dbReference type="Proteomes" id="UP001582793"/>
    </source>
</evidence>
<dbReference type="InterPro" id="IPR002734">
    <property type="entry name" value="RibDG_C"/>
</dbReference>
<dbReference type="RefSeq" id="WP_375734110.1">
    <property type="nucleotide sequence ID" value="NZ_JBCGDC010000026.1"/>
</dbReference>
<organism evidence="2 3">
    <name type="scientific">Polymorphospora lycopeni</name>
    <dbReference type="NCBI Taxonomy" id="3140240"/>
    <lineage>
        <taxon>Bacteria</taxon>
        <taxon>Bacillati</taxon>
        <taxon>Actinomycetota</taxon>
        <taxon>Actinomycetes</taxon>
        <taxon>Micromonosporales</taxon>
        <taxon>Micromonosporaceae</taxon>
        <taxon>Polymorphospora</taxon>
    </lineage>
</organism>
<dbReference type="Pfam" id="PF01872">
    <property type="entry name" value="RibD_C"/>
    <property type="match status" value="1"/>
</dbReference>
<feature type="domain" description="Bacterial bifunctional deaminase-reductase C-terminal" evidence="1">
    <location>
        <begin position="4"/>
        <end position="162"/>
    </location>
</feature>
<dbReference type="InterPro" id="IPR050765">
    <property type="entry name" value="Riboflavin_Biosynth_HTPR"/>
</dbReference>
<proteinExistence type="predicted"/>
<accession>A0ABV5CPJ2</accession>
<dbReference type="PANTHER" id="PTHR38011">
    <property type="entry name" value="DIHYDROFOLATE REDUCTASE FAMILY PROTEIN (AFU_ORTHOLOGUE AFUA_8G06820)"/>
    <property type="match status" value="1"/>
</dbReference>
<protein>
    <submittedName>
        <fullName evidence="2">Dihydrofolate reductase family protein</fullName>
    </submittedName>
</protein>
<evidence type="ECO:0000313" key="2">
    <source>
        <dbReference type="EMBL" id="MFB6393746.1"/>
    </source>
</evidence>
<dbReference type="PANTHER" id="PTHR38011:SF12">
    <property type="entry name" value="BIFUNCTIONAL DEAMINASE-REDUCTASE DOMAIN PROTEIN"/>
    <property type="match status" value="1"/>
</dbReference>
<comment type="caution">
    <text evidence="2">The sequence shown here is derived from an EMBL/GenBank/DDBJ whole genome shotgun (WGS) entry which is preliminary data.</text>
</comment>
<gene>
    <name evidence="2" type="ORF">AAFH96_11575</name>
</gene>
<name>A0ABV5CPJ2_9ACTN</name>
<evidence type="ECO:0000259" key="1">
    <source>
        <dbReference type="Pfam" id="PF01872"/>
    </source>
</evidence>